<keyword evidence="1" id="KW-0472">Membrane</keyword>
<feature type="non-terminal residue" evidence="2">
    <location>
        <position position="1"/>
    </location>
</feature>
<feature type="transmembrane region" description="Helical" evidence="1">
    <location>
        <begin position="80"/>
        <end position="103"/>
    </location>
</feature>
<dbReference type="EMBL" id="BTSY01000006">
    <property type="protein sequence ID" value="GMT34431.1"/>
    <property type="molecule type" value="Genomic_DNA"/>
</dbReference>
<feature type="transmembrane region" description="Helical" evidence="1">
    <location>
        <begin position="54"/>
        <end position="73"/>
    </location>
</feature>
<evidence type="ECO:0008006" key="4">
    <source>
        <dbReference type="Google" id="ProtNLM"/>
    </source>
</evidence>
<feature type="transmembrane region" description="Helical" evidence="1">
    <location>
        <begin position="149"/>
        <end position="169"/>
    </location>
</feature>
<evidence type="ECO:0000256" key="1">
    <source>
        <dbReference type="SAM" id="Phobius"/>
    </source>
</evidence>
<dbReference type="AlphaFoldDB" id="A0AAV5WTS1"/>
<sequence length="214" mass="24939">FRMLPGPLFREGGPFDHLYNRPMRNFCFLKFCVAVVFICNFVLAIQLHHVDAPALEILQLIYLSCIFFAFFSFRQLNHKYCIPAVFLAIPNFLLPITIFLYMLTAENYCYVVEHWPSWSEEAENGTAVALTKIICIDSFPYADGFQDKIYVILMFGVGKVCEFLLLFHVQKSIERERISMEMMSFIAEKDKKVPPIDDTDDEMVVYKRENNVVV</sequence>
<proteinExistence type="predicted"/>
<evidence type="ECO:0000313" key="3">
    <source>
        <dbReference type="Proteomes" id="UP001432322"/>
    </source>
</evidence>
<keyword evidence="3" id="KW-1185">Reference proteome</keyword>
<evidence type="ECO:0000313" key="2">
    <source>
        <dbReference type="EMBL" id="GMT34431.1"/>
    </source>
</evidence>
<accession>A0AAV5WTS1</accession>
<keyword evidence="1" id="KW-0812">Transmembrane</keyword>
<organism evidence="2 3">
    <name type="scientific">Pristionchus fissidentatus</name>
    <dbReference type="NCBI Taxonomy" id="1538716"/>
    <lineage>
        <taxon>Eukaryota</taxon>
        <taxon>Metazoa</taxon>
        <taxon>Ecdysozoa</taxon>
        <taxon>Nematoda</taxon>
        <taxon>Chromadorea</taxon>
        <taxon>Rhabditida</taxon>
        <taxon>Rhabditina</taxon>
        <taxon>Diplogasteromorpha</taxon>
        <taxon>Diplogasteroidea</taxon>
        <taxon>Neodiplogasteridae</taxon>
        <taxon>Pristionchus</taxon>
    </lineage>
</organism>
<gene>
    <name evidence="2" type="ORF">PFISCL1PPCAC_25728</name>
</gene>
<comment type="caution">
    <text evidence="2">The sequence shown here is derived from an EMBL/GenBank/DDBJ whole genome shotgun (WGS) entry which is preliminary data.</text>
</comment>
<name>A0AAV5WTS1_9BILA</name>
<keyword evidence="1" id="KW-1133">Transmembrane helix</keyword>
<feature type="transmembrane region" description="Helical" evidence="1">
    <location>
        <begin position="27"/>
        <end position="48"/>
    </location>
</feature>
<dbReference type="Proteomes" id="UP001432322">
    <property type="component" value="Unassembled WGS sequence"/>
</dbReference>
<protein>
    <recommendedName>
        <fullName evidence="4">G protein-coupled receptor</fullName>
    </recommendedName>
</protein>
<reference evidence="2" key="1">
    <citation type="submission" date="2023-10" db="EMBL/GenBank/DDBJ databases">
        <title>Genome assembly of Pristionchus species.</title>
        <authorList>
            <person name="Yoshida K."/>
            <person name="Sommer R.J."/>
        </authorList>
    </citation>
    <scope>NUCLEOTIDE SEQUENCE</scope>
    <source>
        <strain evidence="2">RS5133</strain>
    </source>
</reference>